<dbReference type="PANTHER" id="PTHR33414:SF1">
    <property type="entry name" value="PROTEIN PLASTID MOVEMENT IMPAIRED 1-RELATED 1"/>
    <property type="match status" value="1"/>
</dbReference>
<gene>
    <name evidence="3" type="ORF">HPP92_000546</name>
</gene>
<name>A0A835RWL9_VANPL</name>
<dbReference type="PANTHER" id="PTHR33414">
    <property type="entry name" value="PROTEIN PLASTID MOVEMENT IMPAIRED 1-RELATED 1"/>
    <property type="match status" value="1"/>
</dbReference>
<dbReference type="AlphaFoldDB" id="A0A835RWL9"/>
<feature type="domain" description="C2 NT-type" evidence="2">
    <location>
        <begin position="78"/>
        <end position="229"/>
    </location>
</feature>
<dbReference type="EMBL" id="JADCNL010000001">
    <property type="protein sequence ID" value="KAG0495855.1"/>
    <property type="molecule type" value="Genomic_DNA"/>
</dbReference>
<sequence>MRGVEPMKDPSNGRFFREIEALSKALDVDAKRTPRRGRAPALPSSRSASAGRSLAPSDSHPKEKKPSSLWNWKPLKALSHIRHRRFECVFSLRVHSIENVPLSLADASLCVNWRRNTVDAGLVHSRPARVFRGVSVFQDTLTYNCSVYGSRSGAQGTAKYEARNFLLYATVVGAPGLDLGKHRVDLTRLLPLNLEELEEETSCGSWSTSFRLSGKASGATLNVSFGFSVVGGNDKVRNSGGVGKMPEILAEKGDRMNAIRRTDSLPGLKSQLVDEALLEIKETSGNVISREAVSSVEEKVMEARNDSPEMKCCLLPEPCFRDAKESDWFENSVIEHGIEISKEDVANLAVIKMLNSEKVIVQDCSEVEVINTAINQMQYESSFSSVDTKEMDFLLGESSAKELDSTIHAILCHESTEMRNPEQKIEIPGKMTFDGVGQFEEGGSLKMRSQSLDDLTEEVANEFLSMLDFEQSSPRLSSEGDPESPKEQLWKQFEMDSIISNDGLLILEMGADQEMKWGNSGSEVFDFSSMVHDASSSNQEPVQAMECKSMAQMLEDAETEALLCEWGLDETVFEGPPTDIRGGFGSPIHLLPEETTELPPLGENLGPFVQTKDGGFLRSMCPSLFKGSKSNGKLIMQVSKPVVMPAEMGSDVMGILKHLASVGVEKLSMQAGQLMPLEEITGSSMQQLAWEASPCQSGHDSPLQPYREDELGFDLKTFGKKGKPFNPVSERSRESNNEYVSLEDLAPLAMDKIEALSIEGLKIQSGISDEEVLSNTTKQFVGEMPTFEEQGVQNLISLGMEGAVGLQLLDVKGKGGEVDGLMGLSITLDEWMQLDMGIVDEEDELSDRTSKILAAHHAKSAEFSGGGLKDNKRGKKPRRRWGLLENNFTVALMVQLRDPFRDYEPVGMPMLALVQVERVFVPPKPKIYCTVSDKGIIDQEIKPDAELEPVLIPENDRVIDVIPQFKVTDVHVAGLKADTGKKGLWGSSIQQQSGSRWLLANGMGNKNKHSFSKSNTSHQKISQWTTKDQPKETLWSISSLFRRNGSKSKEAASSKSHTRNPNIWFL</sequence>
<accession>A0A835RWL9</accession>
<evidence type="ECO:0000313" key="3">
    <source>
        <dbReference type="EMBL" id="KAG0495855.1"/>
    </source>
</evidence>
<dbReference type="InterPro" id="IPR019448">
    <property type="entry name" value="NT-C2"/>
</dbReference>
<evidence type="ECO:0000256" key="1">
    <source>
        <dbReference type="SAM" id="MobiDB-lite"/>
    </source>
</evidence>
<reference evidence="3 4" key="1">
    <citation type="journal article" date="2020" name="Nat. Food">
        <title>A phased Vanilla planifolia genome enables genetic improvement of flavour and production.</title>
        <authorList>
            <person name="Hasing T."/>
            <person name="Tang H."/>
            <person name="Brym M."/>
            <person name="Khazi F."/>
            <person name="Huang T."/>
            <person name="Chambers A.H."/>
        </authorList>
    </citation>
    <scope>NUCLEOTIDE SEQUENCE [LARGE SCALE GENOMIC DNA]</scope>
    <source>
        <tissue evidence="3">Leaf</tissue>
    </source>
</reference>
<protein>
    <recommendedName>
        <fullName evidence="2">C2 NT-type domain-containing protein</fullName>
    </recommendedName>
</protein>
<dbReference type="PROSITE" id="PS51840">
    <property type="entry name" value="C2_NT"/>
    <property type="match status" value="1"/>
</dbReference>
<proteinExistence type="predicted"/>
<dbReference type="Proteomes" id="UP000636800">
    <property type="component" value="Chromosome 1"/>
</dbReference>
<organism evidence="3 4">
    <name type="scientific">Vanilla planifolia</name>
    <name type="common">Vanilla</name>
    <dbReference type="NCBI Taxonomy" id="51239"/>
    <lineage>
        <taxon>Eukaryota</taxon>
        <taxon>Viridiplantae</taxon>
        <taxon>Streptophyta</taxon>
        <taxon>Embryophyta</taxon>
        <taxon>Tracheophyta</taxon>
        <taxon>Spermatophyta</taxon>
        <taxon>Magnoliopsida</taxon>
        <taxon>Liliopsida</taxon>
        <taxon>Asparagales</taxon>
        <taxon>Orchidaceae</taxon>
        <taxon>Vanilloideae</taxon>
        <taxon>Vanilleae</taxon>
        <taxon>Vanilla</taxon>
    </lineage>
</organism>
<keyword evidence="4" id="KW-1185">Reference proteome</keyword>
<evidence type="ECO:0000313" key="4">
    <source>
        <dbReference type="Proteomes" id="UP000636800"/>
    </source>
</evidence>
<feature type="region of interest" description="Disordered" evidence="1">
    <location>
        <begin position="27"/>
        <end position="67"/>
    </location>
</feature>
<dbReference type="Pfam" id="PF10358">
    <property type="entry name" value="NT-C2"/>
    <property type="match status" value="1"/>
</dbReference>
<dbReference type="Pfam" id="PF21745">
    <property type="entry name" value="PMI1_PMIR1-2_C"/>
    <property type="match status" value="1"/>
</dbReference>
<dbReference type="OrthoDB" id="185373at2759"/>
<dbReference type="InterPro" id="IPR048972">
    <property type="entry name" value="PMI1_PMIR1-2_C"/>
</dbReference>
<comment type="caution">
    <text evidence="3">The sequence shown here is derived from an EMBL/GenBank/DDBJ whole genome shotgun (WGS) entry which is preliminary data.</text>
</comment>
<evidence type="ECO:0000259" key="2">
    <source>
        <dbReference type="PROSITE" id="PS51840"/>
    </source>
</evidence>
<dbReference type="InterPro" id="IPR039614">
    <property type="entry name" value="PMI1-like"/>
</dbReference>
<feature type="compositionally biased region" description="Low complexity" evidence="1">
    <location>
        <begin position="39"/>
        <end position="57"/>
    </location>
</feature>